<accession>A0AAV7ECP7</accession>
<dbReference type="AlphaFoldDB" id="A0AAV7ECP7"/>
<dbReference type="Proteomes" id="UP000825729">
    <property type="component" value="Unassembled WGS sequence"/>
</dbReference>
<keyword evidence="2" id="KW-1185">Reference proteome</keyword>
<gene>
    <name evidence="1" type="ORF">H6P81_012294</name>
</gene>
<evidence type="ECO:0000313" key="2">
    <source>
        <dbReference type="Proteomes" id="UP000825729"/>
    </source>
</evidence>
<evidence type="ECO:0000313" key="1">
    <source>
        <dbReference type="EMBL" id="KAG9446166.1"/>
    </source>
</evidence>
<organism evidence="1 2">
    <name type="scientific">Aristolochia fimbriata</name>
    <name type="common">White veined hardy Dutchman's pipe vine</name>
    <dbReference type="NCBI Taxonomy" id="158543"/>
    <lineage>
        <taxon>Eukaryota</taxon>
        <taxon>Viridiplantae</taxon>
        <taxon>Streptophyta</taxon>
        <taxon>Embryophyta</taxon>
        <taxon>Tracheophyta</taxon>
        <taxon>Spermatophyta</taxon>
        <taxon>Magnoliopsida</taxon>
        <taxon>Magnoliidae</taxon>
        <taxon>Piperales</taxon>
        <taxon>Aristolochiaceae</taxon>
        <taxon>Aristolochia</taxon>
    </lineage>
</organism>
<comment type="caution">
    <text evidence="1">The sequence shown here is derived from an EMBL/GenBank/DDBJ whole genome shotgun (WGS) entry which is preliminary data.</text>
</comment>
<name>A0AAV7ECP7_ARIFI</name>
<reference evidence="1 2" key="1">
    <citation type="submission" date="2021-07" db="EMBL/GenBank/DDBJ databases">
        <title>The Aristolochia fimbriata genome: insights into angiosperm evolution, floral development and chemical biosynthesis.</title>
        <authorList>
            <person name="Jiao Y."/>
        </authorList>
    </citation>
    <scope>NUCLEOTIDE SEQUENCE [LARGE SCALE GENOMIC DNA]</scope>
    <source>
        <strain evidence="1">IBCAS-2021</strain>
        <tissue evidence="1">Leaf</tissue>
    </source>
</reference>
<sequence>MPLSSNKPPKDKQDNANSNKNMDLLLIRQVWKMQNLPFPLQIVQIASQVCSPICKTQSQIIQTLVSPRYKRSYKQEIELAAYPKITENAKSAVPKAVPSRISKPKSGHLFGTNSPKSLAMFCFTVTQTVPRATESGKSTYPPIG</sequence>
<proteinExistence type="predicted"/>
<dbReference type="EMBL" id="JAINDJ010000005">
    <property type="protein sequence ID" value="KAG9446166.1"/>
    <property type="molecule type" value="Genomic_DNA"/>
</dbReference>
<protein>
    <submittedName>
        <fullName evidence="1">Uncharacterized protein</fullName>
    </submittedName>
</protein>